<feature type="binding site" evidence="10">
    <location>
        <begin position="33"/>
        <end position="37"/>
    </location>
    <ligand>
        <name>4-amino-2-methyl-5-(diphosphooxymethyl)pyrimidine</name>
        <dbReference type="ChEBI" id="CHEBI:57841"/>
    </ligand>
</feature>
<feature type="domain" description="Thiamine phosphate synthase/TenI" evidence="13">
    <location>
        <begin position="14"/>
        <end position="186"/>
    </location>
</feature>
<comment type="catalytic activity">
    <reaction evidence="8 10 11">
        <text>2-(2-carboxy-4-methylthiazol-5-yl)ethyl phosphate + 4-amino-2-methyl-5-(diphosphooxymethyl)pyrimidine + 2 H(+) = thiamine phosphate + CO2 + diphosphate</text>
        <dbReference type="Rhea" id="RHEA:47848"/>
        <dbReference type="ChEBI" id="CHEBI:15378"/>
        <dbReference type="ChEBI" id="CHEBI:16526"/>
        <dbReference type="ChEBI" id="CHEBI:33019"/>
        <dbReference type="ChEBI" id="CHEBI:37575"/>
        <dbReference type="ChEBI" id="CHEBI:57841"/>
        <dbReference type="ChEBI" id="CHEBI:62890"/>
        <dbReference type="EC" id="2.5.1.3"/>
    </reaction>
</comment>
<proteinExistence type="inferred from homology"/>
<evidence type="ECO:0000256" key="5">
    <source>
        <dbReference type="ARBA" id="ARBA00022842"/>
    </source>
</evidence>
<dbReference type="UniPathway" id="UPA00060">
    <property type="reaction ID" value="UER00141"/>
</dbReference>
<organism evidence="14 15">
    <name type="scientific">Flavobacterium psychrophilum</name>
    <dbReference type="NCBI Taxonomy" id="96345"/>
    <lineage>
        <taxon>Bacteria</taxon>
        <taxon>Pseudomonadati</taxon>
        <taxon>Bacteroidota</taxon>
        <taxon>Flavobacteriia</taxon>
        <taxon>Flavobacteriales</taxon>
        <taxon>Flavobacteriaceae</taxon>
        <taxon>Flavobacterium</taxon>
    </lineage>
</organism>
<comment type="cofactor">
    <cofactor evidence="10">
        <name>Mg(2+)</name>
        <dbReference type="ChEBI" id="CHEBI:18420"/>
    </cofactor>
    <text evidence="10">Binds 1 Mg(2+) ion per subunit.</text>
</comment>
<dbReference type="InterPro" id="IPR034291">
    <property type="entry name" value="TMP_synthase"/>
</dbReference>
<comment type="function">
    <text evidence="1 10">Condenses 4-methyl-5-(beta-hydroxyethyl)thiazole monophosphate (THZ-P) and 2-methyl-4-amino-5-hydroxymethyl pyrimidine pyrophosphate (HMP-PP) to form thiamine monophosphate (TMP).</text>
</comment>
<feature type="binding site" evidence="10">
    <location>
        <position position="65"/>
    </location>
    <ligand>
        <name>4-amino-2-methyl-5-(diphosphooxymethyl)pyrimidine</name>
        <dbReference type="ChEBI" id="CHEBI:57841"/>
    </ligand>
</feature>
<dbReference type="InterPro" id="IPR013785">
    <property type="entry name" value="Aldolase_TIM"/>
</dbReference>
<feature type="binding site" evidence="10">
    <location>
        <position position="85"/>
    </location>
    <ligand>
        <name>Mg(2+)</name>
        <dbReference type="ChEBI" id="CHEBI:18420"/>
    </ligand>
</feature>
<dbReference type="HAMAP" id="MF_00097">
    <property type="entry name" value="TMP_synthase"/>
    <property type="match status" value="1"/>
</dbReference>
<dbReference type="FunFam" id="3.20.20.70:FF:000096">
    <property type="entry name" value="Thiamine-phosphate synthase"/>
    <property type="match status" value="1"/>
</dbReference>
<comment type="catalytic activity">
    <reaction evidence="7 10 11">
        <text>4-methyl-5-(2-phosphooxyethyl)-thiazole + 4-amino-2-methyl-5-(diphosphooxymethyl)pyrimidine + H(+) = thiamine phosphate + diphosphate</text>
        <dbReference type="Rhea" id="RHEA:22328"/>
        <dbReference type="ChEBI" id="CHEBI:15378"/>
        <dbReference type="ChEBI" id="CHEBI:33019"/>
        <dbReference type="ChEBI" id="CHEBI:37575"/>
        <dbReference type="ChEBI" id="CHEBI:57841"/>
        <dbReference type="ChEBI" id="CHEBI:58296"/>
        <dbReference type="EC" id="2.5.1.3"/>
    </reaction>
</comment>
<evidence type="ECO:0000256" key="2">
    <source>
        <dbReference type="ARBA" id="ARBA00005165"/>
    </source>
</evidence>
<comment type="similarity">
    <text evidence="10 11">Belongs to the thiamine-phosphate synthase family.</text>
</comment>
<dbReference type="EMBL" id="CP059075">
    <property type="protein sequence ID" value="QRE04671.1"/>
    <property type="molecule type" value="Genomic_DNA"/>
</dbReference>
<reference evidence="14 15" key="1">
    <citation type="submission" date="2020-07" db="EMBL/GenBank/DDBJ databases">
        <title>Genomic characterization of Flavobacterium psychrophilum strains.</title>
        <authorList>
            <person name="Castillo D."/>
            <person name="Jorgensen J."/>
            <person name="Middelboe M."/>
        </authorList>
    </citation>
    <scope>NUCLEOTIDE SEQUENCE [LARGE SCALE GENOMIC DNA]</scope>
    <source>
        <strain evidence="14 15">FPS-R7</strain>
    </source>
</reference>
<dbReference type="Proteomes" id="UP000596329">
    <property type="component" value="Chromosome"/>
</dbReference>
<evidence type="ECO:0000313" key="14">
    <source>
        <dbReference type="EMBL" id="QRE04671.1"/>
    </source>
</evidence>
<gene>
    <name evidence="10" type="primary">thiE</name>
    <name evidence="14" type="ORF">H0H26_03450</name>
</gene>
<keyword evidence="6 10" id="KW-0784">Thiamine biosynthesis</keyword>
<evidence type="ECO:0000256" key="8">
    <source>
        <dbReference type="ARBA" id="ARBA00047851"/>
    </source>
</evidence>
<protein>
    <recommendedName>
        <fullName evidence="10">Thiamine-phosphate synthase</fullName>
        <shortName evidence="10">TP synthase</shortName>
        <shortName evidence="10">TPS</shortName>
        <ecNumber evidence="10">2.5.1.3</ecNumber>
    </recommendedName>
    <alternativeName>
        <fullName evidence="10">Thiamine-phosphate pyrophosphorylase</fullName>
        <shortName evidence="10">TMP pyrophosphorylase</shortName>
        <shortName evidence="10">TMP-PPase</shortName>
    </alternativeName>
</protein>
<accession>A0A7U2U983</accession>
<dbReference type="SUPFAM" id="SSF51391">
    <property type="entry name" value="Thiamin phosphate synthase"/>
    <property type="match status" value="1"/>
</dbReference>
<keyword evidence="3 10" id="KW-0808">Transferase</keyword>
<feature type="binding site" evidence="10">
    <location>
        <position position="133"/>
    </location>
    <ligand>
        <name>4-amino-2-methyl-5-(diphosphooxymethyl)pyrimidine</name>
        <dbReference type="ChEBI" id="CHEBI:57841"/>
    </ligand>
</feature>
<evidence type="ECO:0000256" key="11">
    <source>
        <dbReference type="RuleBase" id="RU003826"/>
    </source>
</evidence>
<dbReference type="RefSeq" id="WP_094134761.1">
    <property type="nucleotide sequence ID" value="NZ_CP059075.1"/>
</dbReference>
<dbReference type="GO" id="GO:0009228">
    <property type="term" value="P:thiamine biosynthetic process"/>
    <property type="evidence" value="ECO:0007669"/>
    <property type="project" value="UniProtKB-KW"/>
</dbReference>
<evidence type="ECO:0000256" key="3">
    <source>
        <dbReference type="ARBA" id="ARBA00022679"/>
    </source>
</evidence>
<dbReference type="GO" id="GO:0000287">
    <property type="term" value="F:magnesium ion binding"/>
    <property type="evidence" value="ECO:0007669"/>
    <property type="project" value="UniProtKB-UniRule"/>
</dbReference>
<feature type="binding site" evidence="10">
    <location>
        <position position="66"/>
    </location>
    <ligand>
        <name>Mg(2+)</name>
        <dbReference type="ChEBI" id="CHEBI:18420"/>
    </ligand>
</feature>
<dbReference type="GO" id="GO:0004789">
    <property type="term" value="F:thiamine-phosphate diphosphorylase activity"/>
    <property type="evidence" value="ECO:0007669"/>
    <property type="project" value="UniProtKB-UniRule"/>
</dbReference>
<evidence type="ECO:0000256" key="12">
    <source>
        <dbReference type="RuleBase" id="RU004253"/>
    </source>
</evidence>
<dbReference type="CDD" id="cd00564">
    <property type="entry name" value="TMP_TenI"/>
    <property type="match status" value="1"/>
</dbReference>
<name>A0A7U2U983_FLAPS</name>
<evidence type="ECO:0000256" key="6">
    <source>
        <dbReference type="ARBA" id="ARBA00022977"/>
    </source>
</evidence>
<dbReference type="EC" id="2.5.1.3" evidence="10"/>
<dbReference type="InterPro" id="IPR036206">
    <property type="entry name" value="ThiamineP_synth_sf"/>
</dbReference>
<evidence type="ECO:0000256" key="7">
    <source>
        <dbReference type="ARBA" id="ARBA00047334"/>
    </source>
</evidence>
<dbReference type="PANTHER" id="PTHR20857">
    <property type="entry name" value="THIAMINE-PHOSPHATE PYROPHOSPHORYLASE"/>
    <property type="match status" value="1"/>
</dbReference>
<dbReference type="AlphaFoldDB" id="A0A7U2U983"/>
<keyword evidence="5 10" id="KW-0460">Magnesium</keyword>
<feature type="binding site" evidence="10">
    <location>
        <begin position="130"/>
        <end position="132"/>
    </location>
    <ligand>
        <name>2-[(2R,5Z)-2-carboxy-4-methylthiazol-5(2H)-ylidene]ethyl phosphate</name>
        <dbReference type="ChEBI" id="CHEBI:62899"/>
    </ligand>
</feature>
<evidence type="ECO:0000256" key="10">
    <source>
        <dbReference type="HAMAP-Rule" id="MF_00097"/>
    </source>
</evidence>
<feature type="binding site" evidence="10">
    <location>
        <position position="104"/>
    </location>
    <ligand>
        <name>4-amino-2-methyl-5-(diphosphooxymethyl)pyrimidine</name>
        <dbReference type="ChEBI" id="CHEBI:57841"/>
    </ligand>
</feature>
<feature type="binding site" evidence="10">
    <location>
        <position position="166"/>
    </location>
    <ligand>
        <name>2-[(2R,5Z)-2-carboxy-4-methylthiazol-5(2H)-ylidene]ethyl phosphate</name>
        <dbReference type="ChEBI" id="CHEBI:62899"/>
    </ligand>
</feature>
<evidence type="ECO:0000256" key="9">
    <source>
        <dbReference type="ARBA" id="ARBA00047883"/>
    </source>
</evidence>
<evidence type="ECO:0000256" key="1">
    <source>
        <dbReference type="ARBA" id="ARBA00003814"/>
    </source>
</evidence>
<dbReference type="NCBIfam" id="TIGR00693">
    <property type="entry name" value="thiE"/>
    <property type="match status" value="1"/>
</dbReference>
<dbReference type="Pfam" id="PF02581">
    <property type="entry name" value="TMP-TENI"/>
    <property type="match status" value="1"/>
</dbReference>
<dbReference type="PANTHER" id="PTHR20857:SF15">
    <property type="entry name" value="THIAMINE-PHOSPHATE SYNTHASE"/>
    <property type="match status" value="1"/>
</dbReference>
<evidence type="ECO:0000259" key="13">
    <source>
        <dbReference type="Pfam" id="PF02581"/>
    </source>
</evidence>
<dbReference type="InterPro" id="IPR022998">
    <property type="entry name" value="ThiamineP_synth_TenI"/>
</dbReference>
<dbReference type="GO" id="GO:0009229">
    <property type="term" value="P:thiamine diphosphate biosynthetic process"/>
    <property type="evidence" value="ECO:0007669"/>
    <property type="project" value="UniProtKB-UniRule"/>
</dbReference>
<dbReference type="NCBIfam" id="NF000736">
    <property type="entry name" value="PRK00043.2-3"/>
    <property type="match status" value="1"/>
</dbReference>
<comment type="catalytic activity">
    <reaction evidence="9 10 11">
        <text>2-[(2R,5Z)-2-carboxy-4-methylthiazol-5(2H)-ylidene]ethyl phosphate + 4-amino-2-methyl-5-(diphosphooxymethyl)pyrimidine + 2 H(+) = thiamine phosphate + CO2 + diphosphate</text>
        <dbReference type="Rhea" id="RHEA:47844"/>
        <dbReference type="ChEBI" id="CHEBI:15378"/>
        <dbReference type="ChEBI" id="CHEBI:16526"/>
        <dbReference type="ChEBI" id="CHEBI:33019"/>
        <dbReference type="ChEBI" id="CHEBI:37575"/>
        <dbReference type="ChEBI" id="CHEBI:57841"/>
        <dbReference type="ChEBI" id="CHEBI:62899"/>
        <dbReference type="EC" id="2.5.1.3"/>
    </reaction>
</comment>
<evidence type="ECO:0000313" key="15">
    <source>
        <dbReference type="Proteomes" id="UP000596329"/>
    </source>
</evidence>
<dbReference type="Gene3D" id="3.20.20.70">
    <property type="entry name" value="Aldolase class I"/>
    <property type="match status" value="1"/>
</dbReference>
<keyword evidence="4 10" id="KW-0479">Metal-binding</keyword>
<dbReference type="GO" id="GO:0005737">
    <property type="term" value="C:cytoplasm"/>
    <property type="evidence" value="ECO:0007669"/>
    <property type="project" value="TreeGrafter"/>
</dbReference>
<sequence length="206" mass="23148">MYNKLQYISQGKTIEEQLLNIRKALENGCQWIQMRFKDTHSDNVFTLAEAVKRMCQEYTATFIINDNVYLAKKINADGVHLGLNDMNIAEARTILGEAKIIGGTANTFEEVLQRTAENCNYIGLGPFQFTATKEKLSPVLGLEGYHLIIQQMKTKKNKIPIYAIGGIQLENVDDIMKTGIYGIAVSGLITQSENPFQIITQLNKKL</sequence>
<evidence type="ECO:0000256" key="4">
    <source>
        <dbReference type="ARBA" id="ARBA00022723"/>
    </source>
</evidence>
<comment type="pathway">
    <text evidence="2 10 12">Cofactor biosynthesis; thiamine diphosphate biosynthesis; thiamine phosphate from 4-amino-2-methyl-5-diphosphomethylpyrimidine and 4-methyl-5-(2-phosphoethyl)-thiazole: step 1/1.</text>
</comment>
<comment type="caution">
    <text evidence="10">Lacks conserved residue(s) required for the propagation of feature annotation.</text>
</comment>